<evidence type="ECO:0000259" key="6">
    <source>
        <dbReference type="Pfam" id="PF16912"/>
    </source>
</evidence>
<comment type="cofactor">
    <cofactor evidence="1">
        <name>Zn(2+)</name>
        <dbReference type="ChEBI" id="CHEBI:29105"/>
    </cofactor>
</comment>
<dbReference type="InterPro" id="IPR031640">
    <property type="entry name" value="Glu_dehyd_C"/>
</dbReference>
<comment type="caution">
    <text evidence="7">The sequence shown here is derived from an EMBL/GenBank/DDBJ whole genome shotgun (WGS) entry which is preliminary data.</text>
</comment>
<feature type="domain" description="Alcohol dehydrogenase-like N-terminal" evidence="5">
    <location>
        <begin position="23"/>
        <end position="137"/>
    </location>
</feature>
<dbReference type="SUPFAM" id="SSF50129">
    <property type="entry name" value="GroES-like"/>
    <property type="match status" value="1"/>
</dbReference>
<dbReference type="Pfam" id="PF16912">
    <property type="entry name" value="Glu_dehyd_C"/>
    <property type="match status" value="1"/>
</dbReference>
<dbReference type="Proteomes" id="UP001595699">
    <property type="component" value="Unassembled WGS sequence"/>
</dbReference>
<dbReference type="CDD" id="cd08230">
    <property type="entry name" value="glucose_DH"/>
    <property type="match status" value="1"/>
</dbReference>
<dbReference type="InterPro" id="IPR013154">
    <property type="entry name" value="ADH-like_N"/>
</dbReference>
<sequence length="344" mass="36455">MTAIPGKPGSGELTEVPEPALADGSVLVDALLLGICGTDLEVIEHGLGNQPPGEERLILGHESLGRVLEAPAGTGLEPGDLVAGIVRHPDPVPCPACARGEADFCRNGLYTERGIRKRHGFGAEQWRVDPGFAVEVPAELGDLGVLVEPGSDVAKVWEQVEMIGSRSWYEPATALITGAGPIGLLAALLGVQRGLEVYVLDQMEEGVKPSLVRDLGARYVTSLDQVGEQVDVAIECTGVGALAYGAARLLAPAGVLCLIGISHREAELSVAYEALNRELVMKNAAIVGSVNAARRHFVDAVDALLEADRDWLGRLITRRVPLTRWQDALDRSPDDVKVVVDLQG</sequence>
<keyword evidence="3" id="KW-0862">Zinc</keyword>
<dbReference type="RefSeq" id="WP_239553859.1">
    <property type="nucleotide sequence ID" value="NZ_JAFBCM010000001.1"/>
</dbReference>
<dbReference type="PANTHER" id="PTHR43189:SF2">
    <property type="entry name" value="GLUCOSE 1-DEHYDROGENASE"/>
    <property type="match status" value="1"/>
</dbReference>
<evidence type="ECO:0000259" key="5">
    <source>
        <dbReference type="Pfam" id="PF08240"/>
    </source>
</evidence>
<keyword evidence="2" id="KW-0479">Metal-binding</keyword>
<dbReference type="Pfam" id="PF08240">
    <property type="entry name" value="ADH_N"/>
    <property type="match status" value="1"/>
</dbReference>
<keyword evidence="8" id="KW-1185">Reference proteome</keyword>
<evidence type="ECO:0000313" key="8">
    <source>
        <dbReference type="Proteomes" id="UP001595699"/>
    </source>
</evidence>
<dbReference type="InterPro" id="IPR036291">
    <property type="entry name" value="NAD(P)-bd_dom_sf"/>
</dbReference>
<evidence type="ECO:0000256" key="4">
    <source>
        <dbReference type="ARBA" id="ARBA00023002"/>
    </source>
</evidence>
<protein>
    <submittedName>
        <fullName evidence="7">Glucose 1-dehydrogenase</fullName>
    </submittedName>
</protein>
<name>A0ABV7YNH6_9ACTN</name>
<keyword evidence="4" id="KW-0560">Oxidoreductase</keyword>
<evidence type="ECO:0000256" key="1">
    <source>
        <dbReference type="ARBA" id="ARBA00001947"/>
    </source>
</evidence>
<evidence type="ECO:0000256" key="3">
    <source>
        <dbReference type="ARBA" id="ARBA00022833"/>
    </source>
</evidence>
<proteinExistence type="predicted"/>
<evidence type="ECO:0000313" key="7">
    <source>
        <dbReference type="EMBL" id="MFC3766622.1"/>
    </source>
</evidence>
<dbReference type="InterPro" id="IPR011032">
    <property type="entry name" value="GroES-like_sf"/>
</dbReference>
<organism evidence="7 8">
    <name type="scientific">Tenggerimyces flavus</name>
    <dbReference type="NCBI Taxonomy" id="1708749"/>
    <lineage>
        <taxon>Bacteria</taxon>
        <taxon>Bacillati</taxon>
        <taxon>Actinomycetota</taxon>
        <taxon>Actinomycetes</taxon>
        <taxon>Propionibacteriales</taxon>
        <taxon>Nocardioidaceae</taxon>
        <taxon>Tenggerimyces</taxon>
    </lineage>
</organism>
<dbReference type="EMBL" id="JBHRZH010000056">
    <property type="protein sequence ID" value="MFC3766622.1"/>
    <property type="molecule type" value="Genomic_DNA"/>
</dbReference>
<dbReference type="Gene3D" id="3.40.50.720">
    <property type="entry name" value="NAD(P)-binding Rossmann-like Domain"/>
    <property type="match status" value="1"/>
</dbReference>
<dbReference type="Gene3D" id="3.90.180.10">
    <property type="entry name" value="Medium-chain alcohol dehydrogenases, catalytic domain"/>
    <property type="match status" value="1"/>
</dbReference>
<feature type="domain" description="Glucose dehydrogenase C-terminal" evidence="6">
    <location>
        <begin position="142"/>
        <end position="342"/>
    </location>
</feature>
<gene>
    <name evidence="7" type="ORF">ACFOUW_37745</name>
</gene>
<evidence type="ECO:0000256" key="2">
    <source>
        <dbReference type="ARBA" id="ARBA00022723"/>
    </source>
</evidence>
<dbReference type="SUPFAM" id="SSF51735">
    <property type="entry name" value="NAD(P)-binding Rossmann-fold domains"/>
    <property type="match status" value="1"/>
</dbReference>
<accession>A0ABV7YNH6</accession>
<dbReference type="PANTHER" id="PTHR43189">
    <property type="entry name" value="ZINC-TYPE ALCOHOL DEHYDROGENASE-LIKE PROTEIN C1198.01-RELATED"/>
    <property type="match status" value="1"/>
</dbReference>
<reference evidence="8" key="1">
    <citation type="journal article" date="2019" name="Int. J. Syst. Evol. Microbiol.">
        <title>The Global Catalogue of Microorganisms (GCM) 10K type strain sequencing project: providing services to taxonomists for standard genome sequencing and annotation.</title>
        <authorList>
            <consortium name="The Broad Institute Genomics Platform"/>
            <consortium name="The Broad Institute Genome Sequencing Center for Infectious Disease"/>
            <person name="Wu L."/>
            <person name="Ma J."/>
        </authorList>
    </citation>
    <scope>NUCLEOTIDE SEQUENCE [LARGE SCALE GENOMIC DNA]</scope>
    <source>
        <strain evidence="8">CGMCC 4.7241</strain>
    </source>
</reference>